<accession>A0ABT6ZWL0</accession>
<evidence type="ECO:0008006" key="3">
    <source>
        <dbReference type="Google" id="ProtNLM"/>
    </source>
</evidence>
<dbReference type="Proteomes" id="UP001214441">
    <property type="component" value="Unassembled WGS sequence"/>
</dbReference>
<sequence>MTIRVSRDGGRTWTKTVTVAPDATGPPASPGYPPCHCPRCRTAPANAREA</sequence>
<reference evidence="1 2" key="1">
    <citation type="submission" date="2023-05" db="EMBL/GenBank/DDBJ databases">
        <title>Streptantibioticus silvisoli sp. nov., acidotolerant actinomycetes 1 from pine litter.</title>
        <authorList>
            <person name="Swiecimska M."/>
            <person name="Golinska P."/>
            <person name="Sangal V."/>
            <person name="Wachnowicz B."/>
            <person name="Goodfellow M."/>
        </authorList>
    </citation>
    <scope>NUCLEOTIDE SEQUENCE [LARGE SCALE GENOMIC DNA]</scope>
    <source>
        <strain evidence="1 2">DSM 42109</strain>
    </source>
</reference>
<comment type="caution">
    <text evidence="1">The sequence shown here is derived from an EMBL/GenBank/DDBJ whole genome shotgun (WGS) entry which is preliminary data.</text>
</comment>
<evidence type="ECO:0000313" key="1">
    <source>
        <dbReference type="EMBL" id="MDJ1133463.1"/>
    </source>
</evidence>
<evidence type="ECO:0000313" key="2">
    <source>
        <dbReference type="Proteomes" id="UP001214441"/>
    </source>
</evidence>
<proteinExistence type="predicted"/>
<protein>
    <recommendedName>
        <fullName evidence="3">Exo-alpha-sialidase</fullName>
    </recommendedName>
</protein>
<dbReference type="EMBL" id="JANCPR020000014">
    <property type="protein sequence ID" value="MDJ1133463.1"/>
    <property type="molecule type" value="Genomic_DNA"/>
</dbReference>
<keyword evidence="2" id="KW-1185">Reference proteome</keyword>
<gene>
    <name evidence="1" type="ORF">NMN56_016120</name>
</gene>
<dbReference type="RefSeq" id="WP_274039585.1">
    <property type="nucleotide sequence ID" value="NZ_JANCPR020000014.1"/>
</dbReference>
<organism evidence="1 2">
    <name type="scientific">Streptomyces iconiensis</name>
    <dbReference type="NCBI Taxonomy" id="1384038"/>
    <lineage>
        <taxon>Bacteria</taxon>
        <taxon>Bacillati</taxon>
        <taxon>Actinomycetota</taxon>
        <taxon>Actinomycetes</taxon>
        <taxon>Kitasatosporales</taxon>
        <taxon>Streptomycetaceae</taxon>
        <taxon>Streptomyces</taxon>
    </lineage>
</organism>
<name>A0ABT6ZWL0_9ACTN</name>